<dbReference type="GO" id="GO:0043842">
    <property type="term" value="F:Kdo transferase activity"/>
    <property type="evidence" value="ECO:0007669"/>
    <property type="project" value="UniProtKB-EC"/>
</dbReference>
<dbReference type="KEGG" id="rom:EI983_17130"/>
<dbReference type="GO" id="GO:0009244">
    <property type="term" value="P:lipopolysaccharide core region biosynthetic process"/>
    <property type="evidence" value="ECO:0007669"/>
    <property type="project" value="UniProtKB-UniRule"/>
</dbReference>
<evidence type="ECO:0000256" key="3">
    <source>
        <dbReference type="ARBA" id="ARBA00012621"/>
    </source>
</evidence>
<accession>A0A6I6IWQ4</accession>
<dbReference type="OrthoDB" id="9789797at2"/>
<dbReference type="Gene3D" id="3.40.50.11720">
    <property type="entry name" value="3-Deoxy-D-manno-octulosonic-acid transferase, N-terminal domain"/>
    <property type="match status" value="1"/>
</dbReference>
<keyword evidence="8" id="KW-0472">Membrane</keyword>
<comment type="similarity">
    <text evidence="8">Belongs to the glycosyltransferase group 1 family.</text>
</comment>
<comment type="catalytic activity">
    <reaction evidence="7 8">
        <text>lipid IVA (E. coli) + CMP-3-deoxy-beta-D-manno-octulosonate = alpha-Kdo-(2-&gt;6)-lipid IVA (E. coli) + CMP + H(+)</text>
        <dbReference type="Rhea" id="RHEA:28066"/>
        <dbReference type="ChEBI" id="CHEBI:15378"/>
        <dbReference type="ChEBI" id="CHEBI:58603"/>
        <dbReference type="ChEBI" id="CHEBI:60364"/>
        <dbReference type="ChEBI" id="CHEBI:60377"/>
        <dbReference type="ChEBI" id="CHEBI:85987"/>
        <dbReference type="EC" id="2.4.99.12"/>
    </reaction>
</comment>
<dbReference type="UniPathway" id="UPA00958"/>
<keyword evidence="8" id="KW-0448">Lipopolysaccharide biosynthesis</keyword>
<protein>
    <recommendedName>
        <fullName evidence="4 8">3-deoxy-D-manno-octulosonic acid transferase</fullName>
        <shortName evidence="8">Kdo transferase</shortName>
        <ecNumber evidence="3 8">2.4.99.12</ecNumber>
    </recommendedName>
    <alternativeName>
        <fullName evidence="6 8">Lipid IV(A) 3-deoxy-D-manno-octulosonic acid transferase</fullName>
    </alternativeName>
</protein>
<keyword evidence="8" id="KW-1003">Cell membrane</keyword>
<keyword evidence="5 8" id="KW-0808">Transferase</keyword>
<gene>
    <name evidence="10" type="ORF">EI983_17130</name>
</gene>
<reference evidence="11" key="1">
    <citation type="submission" date="2018-12" db="EMBL/GenBank/DDBJ databases">
        <title>Complete genome sequence of Roseovarius sp. MME-070.</title>
        <authorList>
            <person name="Nam Y.-D."/>
            <person name="Kang J."/>
            <person name="Chung W.-H."/>
            <person name="Park Y.S."/>
        </authorList>
    </citation>
    <scope>NUCLEOTIDE SEQUENCE [LARGE SCALE GENOMIC DNA]</scope>
    <source>
        <strain evidence="11">MME-070</strain>
    </source>
</reference>
<dbReference type="InterPro" id="IPR007507">
    <property type="entry name" value="Glycos_transf_N"/>
</dbReference>
<feature type="domain" description="3-deoxy-D-manno-octulosonic-acid transferase N-terminal" evidence="9">
    <location>
        <begin position="28"/>
        <end position="181"/>
    </location>
</feature>
<comment type="function">
    <text evidence="1 8">Involved in lipopolysaccharide (LPS) biosynthesis. Catalyzes the transfer of 3-deoxy-D-manno-octulosonate (Kdo) residue(s) from CMP-Kdo to lipid IV(A), the tetraacyldisaccharide-1,4'-bisphosphate precursor of lipid A.</text>
</comment>
<evidence type="ECO:0000256" key="8">
    <source>
        <dbReference type="RuleBase" id="RU365103"/>
    </source>
</evidence>
<evidence type="ECO:0000256" key="5">
    <source>
        <dbReference type="ARBA" id="ARBA00022679"/>
    </source>
</evidence>
<organism evidence="10 11">
    <name type="scientific">Roseovarius faecimaris</name>
    <dbReference type="NCBI Taxonomy" id="2494550"/>
    <lineage>
        <taxon>Bacteria</taxon>
        <taxon>Pseudomonadati</taxon>
        <taxon>Pseudomonadota</taxon>
        <taxon>Alphaproteobacteria</taxon>
        <taxon>Rhodobacterales</taxon>
        <taxon>Roseobacteraceae</taxon>
        <taxon>Roseovarius</taxon>
    </lineage>
</organism>
<dbReference type="PANTHER" id="PTHR42755:SF1">
    <property type="entry name" value="3-DEOXY-D-MANNO-OCTULOSONIC ACID TRANSFERASE, MITOCHONDRIAL-RELATED"/>
    <property type="match status" value="1"/>
</dbReference>
<dbReference type="GO" id="GO:0005886">
    <property type="term" value="C:plasma membrane"/>
    <property type="evidence" value="ECO:0007669"/>
    <property type="project" value="UniProtKB-SubCell"/>
</dbReference>
<dbReference type="Pfam" id="PF04413">
    <property type="entry name" value="Glycos_transf_N"/>
    <property type="match status" value="1"/>
</dbReference>
<dbReference type="EMBL" id="CP034348">
    <property type="protein sequence ID" value="QGX99896.1"/>
    <property type="molecule type" value="Genomic_DNA"/>
</dbReference>
<evidence type="ECO:0000256" key="4">
    <source>
        <dbReference type="ARBA" id="ARBA00019077"/>
    </source>
</evidence>
<dbReference type="InterPro" id="IPR039901">
    <property type="entry name" value="Kdotransferase"/>
</dbReference>
<proteinExistence type="inferred from homology"/>
<dbReference type="Gene3D" id="3.40.50.2000">
    <property type="entry name" value="Glycogen Phosphorylase B"/>
    <property type="match status" value="1"/>
</dbReference>
<evidence type="ECO:0000256" key="7">
    <source>
        <dbReference type="ARBA" id="ARBA00049183"/>
    </source>
</evidence>
<evidence type="ECO:0000256" key="2">
    <source>
        <dbReference type="ARBA" id="ARBA00004713"/>
    </source>
</evidence>
<dbReference type="RefSeq" id="WP_157708576.1">
    <property type="nucleotide sequence ID" value="NZ_CP034348.1"/>
</dbReference>
<dbReference type="AlphaFoldDB" id="A0A6I6IWQ4"/>
<dbReference type="Proteomes" id="UP000428330">
    <property type="component" value="Chromosome"/>
</dbReference>
<comment type="pathway">
    <text evidence="2 8">Bacterial outer membrane biogenesis; LPS core biosynthesis.</text>
</comment>
<evidence type="ECO:0000259" key="9">
    <source>
        <dbReference type="Pfam" id="PF04413"/>
    </source>
</evidence>
<dbReference type="InterPro" id="IPR038107">
    <property type="entry name" value="Glycos_transf_N_sf"/>
</dbReference>
<dbReference type="GO" id="GO:0009245">
    <property type="term" value="P:lipid A biosynthetic process"/>
    <property type="evidence" value="ECO:0007669"/>
    <property type="project" value="TreeGrafter"/>
</dbReference>
<dbReference type="PANTHER" id="PTHR42755">
    <property type="entry name" value="3-DEOXY-MANNO-OCTULOSONATE CYTIDYLYLTRANSFERASE"/>
    <property type="match status" value="1"/>
</dbReference>
<dbReference type="SUPFAM" id="SSF53756">
    <property type="entry name" value="UDP-Glycosyltransferase/glycogen phosphorylase"/>
    <property type="match status" value="1"/>
</dbReference>
<evidence type="ECO:0000256" key="6">
    <source>
        <dbReference type="ARBA" id="ARBA00031445"/>
    </source>
</evidence>
<evidence type="ECO:0000313" key="10">
    <source>
        <dbReference type="EMBL" id="QGX99896.1"/>
    </source>
</evidence>
<evidence type="ECO:0000256" key="1">
    <source>
        <dbReference type="ARBA" id="ARBA00003394"/>
    </source>
</evidence>
<dbReference type="EC" id="2.4.99.12" evidence="3 8"/>
<name>A0A6I6IWQ4_9RHOB</name>
<keyword evidence="11" id="KW-1185">Reference proteome</keyword>
<evidence type="ECO:0000313" key="11">
    <source>
        <dbReference type="Proteomes" id="UP000428330"/>
    </source>
</evidence>
<sequence>MARSLSLAAYMAYARRGGPPLAVPDATRPEGELIWGHAPDAERAAALCQMAERLAQQRPGVRLLLTTPGETPPIEAHSLLLHQPVPPDLIAPVEAFLDHWRPDICLWTGGDLRPALLSTADARSIPLFLLDAEESQFDSPSWRWFPDLPRSLMDMFAHIQVRSEDAARQLRRLGVSDADITRAPPMRPEAVPLPYNEAEREELAVALRGRPLWLAAHLDPLELDTVLEARRSVARLSHRSLLIVVPHRDRDLPVLRERLKEERLPMIDWADGALPEETTQIILGEGRGELGLWYRLAPVSFIGNSLQSGMEGCNPNEPAVHGSAILYGPNVRRYLAEYSRFAEARAARIVRDATTLAAAVQSLIAPDQAAIMAHAAWDVASQGAEATDHILDLVQDTLDVVGVQ</sequence>
<comment type="subcellular location">
    <subcellularLocation>
        <location evidence="8">Cell membrane</location>
    </subcellularLocation>
</comment>